<comment type="caution">
    <text evidence="2">The sequence shown here is derived from an EMBL/GenBank/DDBJ whole genome shotgun (WGS) entry which is preliminary data.</text>
</comment>
<name>A0AAE0HBN8_9PEZI</name>
<accession>A0AAE0HBN8</accession>
<dbReference type="GeneID" id="87836419"/>
<feature type="region of interest" description="Disordered" evidence="1">
    <location>
        <begin position="1"/>
        <end position="24"/>
    </location>
</feature>
<evidence type="ECO:0000313" key="3">
    <source>
        <dbReference type="Proteomes" id="UP001278766"/>
    </source>
</evidence>
<gene>
    <name evidence="2" type="ORF">B0H64DRAFT_214058</name>
</gene>
<sequence>MADTEQRRRSQIVNVSSDGGDDGDAKFYGGVEREGQTRLVLERGLREGTKLTPRGRGLQKRIRTKWRVEPWWGGRWTIRMVGQDGLRKSEPTWYSVGGGTWVIMHKDRWQFDQCVEKQSGIPKLQQFQLSNMYPARRCDHPEKAFALSSRRTSPSVSPGALSKPMIPRCQRSLSSSVTWQASRCYSLVLLQSSDFDSLLV</sequence>
<proteinExistence type="predicted"/>
<dbReference type="EMBL" id="JAUEPN010000006">
    <property type="protein sequence ID" value="KAK3293457.1"/>
    <property type="molecule type" value="Genomic_DNA"/>
</dbReference>
<protein>
    <submittedName>
        <fullName evidence="2">Uncharacterized protein</fullName>
    </submittedName>
</protein>
<reference evidence="2" key="2">
    <citation type="submission" date="2023-06" db="EMBL/GenBank/DDBJ databases">
        <authorList>
            <consortium name="Lawrence Berkeley National Laboratory"/>
            <person name="Haridas S."/>
            <person name="Hensen N."/>
            <person name="Bonometti L."/>
            <person name="Westerberg I."/>
            <person name="Brannstrom I.O."/>
            <person name="Guillou S."/>
            <person name="Cros-Aarteil S."/>
            <person name="Calhoun S."/>
            <person name="Kuo A."/>
            <person name="Mondo S."/>
            <person name="Pangilinan J."/>
            <person name="Riley R."/>
            <person name="Labutti K."/>
            <person name="Andreopoulos B."/>
            <person name="Lipzen A."/>
            <person name="Chen C."/>
            <person name="Yanf M."/>
            <person name="Daum C."/>
            <person name="Ng V."/>
            <person name="Clum A."/>
            <person name="Steindorff A."/>
            <person name="Ohm R."/>
            <person name="Martin F."/>
            <person name="Silar P."/>
            <person name="Natvig D."/>
            <person name="Lalanne C."/>
            <person name="Gautier V."/>
            <person name="Ament-Velasquez S.L."/>
            <person name="Kruys A."/>
            <person name="Hutchinson M.I."/>
            <person name="Powell A.J."/>
            <person name="Barry K."/>
            <person name="Miller A.N."/>
            <person name="Grigoriev I.V."/>
            <person name="Debuchy R."/>
            <person name="Gladieux P."/>
            <person name="Thoren M.H."/>
            <person name="Johannesson H."/>
        </authorList>
    </citation>
    <scope>NUCLEOTIDE SEQUENCE</scope>
    <source>
        <strain evidence="2">CBS 168.71</strain>
    </source>
</reference>
<dbReference type="Proteomes" id="UP001278766">
    <property type="component" value="Unassembled WGS sequence"/>
</dbReference>
<organism evidence="2 3">
    <name type="scientific">Chaetomium fimeti</name>
    <dbReference type="NCBI Taxonomy" id="1854472"/>
    <lineage>
        <taxon>Eukaryota</taxon>
        <taxon>Fungi</taxon>
        <taxon>Dikarya</taxon>
        <taxon>Ascomycota</taxon>
        <taxon>Pezizomycotina</taxon>
        <taxon>Sordariomycetes</taxon>
        <taxon>Sordariomycetidae</taxon>
        <taxon>Sordariales</taxon>
        <taxon>Chaetomiaceae</taxon>
        <taxon>Chaetomium</taxon>
    </lineage>
</organism>
<reference evidence="2" key="1">
    <citation type="journal article" date="2023" name="Mol. Phylogenet. Evol.">
        <title>Genome-scale phylogeny and comparative genomics of the fungal order Sordariales.</title>
        <authorList>
            <person name="Hensen N."/>
            <person name="Bonometti L."/>
            <person name="Westerberg I."/>
            <person name="Brannstrom I.O."/>
            <person name="Guillou S."/>
            <person name="Cros-Aarteil S."/>
            <person name="Calhoun S."/>
            <person name="Haridas S."/>
            <person name="Kuo A."/>
            <person name="Mondo S."/>
            <person name="Pangilinan J."/>
            <person name="Riley R."/>
            <person name="LaButti K."/>
            <person name="Andreopoulos B."/>
            <person name="Lipzen A."/>
            <person name="Chen C."/>
            <person name="Yan M."/>
            <person name="Daum C."/>
            <person name="Ng V."/>
            <person name="Clum A."/>
            <person name="Steindorff A."/>
            <person name="Ohm R.A."/>
            <person name="Martin F."/>
            <person name="Silar P."/>
            <person name="Natvig D.O."/>
            <person name="Lalanne C."/>
            <person name="Gautier V."/>
            <person name="Ament-Velasquez S.L."/>
            <person name="Kruys A."/>
            <person name="Hutchinson M.I."/>
            <person name="Powell A.J."/>
            <person name="Barry K."/>
            <person name="Miller A.N."/>
            <person name="Grigoriev I.V."/>
            <person name="Debuchy R."/>
            <person name="Gladieux P."/>
            <person name="Hiltunen Thoren M."/>
            <person name="Johannesson H."/>
        </authorList>
    </citation>
    <scope>NUCLEOTIDE SEQUENCE</scope>
    <source>
        <strain evidence="2">CBS 168.71</strain>
    </source>
</reference>
<dbReference type="RefSeq" id="XP_062656971.1">
    <property type="nucleotide sequence ID" value="XM_062799471.1"/>
</dbReference>
<keyword evidence="3" id="KW-1185">Reference proteome</keyword>
<evidence type="ECO:0000313" key="2">
    <source>
        <dbReference type="EMBL" id="KAK3293457.1"/>
    </source>
</evidence>
<evidence type="ECO:0000256" key="1">
    <source>
        <dbReference type="SAM" id="MobiDB-lite"/>
    </source>
</evidence>
<dbReference type="AlphaFoldDB" id="A0AAE0HBN8"/>